<dbReference type="EMBL" id="JAVYAA010000010">
    <property type="protein sequence ID" value="MDT8979948.1"/>
    <property type="molecule type" value="Genomic_DNA"/>
</dbReference>
<name>A0AAJ2N513_9BACL</name>
<gene>
    <name evidence="1" type="ORF">RQP50_27295</name>
</gene>
<accession>A0AAJ2N513</accession>
<sequence>MPREYKLITAGTFAGQKRMKLHYLDIDTDQVLCGSLLSGYETQPREGVRVCKRCEAAYRRRGGTLLQPVDTDAWLANTYPGLMEDFIEEEITEKISVIKEGHLVENIIGR</sequence>
<organism evidence="1 2">
    <name type="scientific">Paenibacillus suaedae</name>
    <dbReference type="NCBI Taxonomy" id="3077233"/>
    <lineage>
        <taxon>Bacteria</taxon>
        <taxon>Bacillati</taxon>
        <taxon>Bacillota</taxon>
        <taxon>Bacilli</taxon>
        <taxon>Bacillales</taxon>
        <taxon>Paenibacillaceae</taxon>
        <taxon>Paenibacillus</taxon>
    </lineage>
</organism>
<comment type="caution">
    <text evidence="1">The sequence shown here is derived from an EMBL/GenBank/DDBJ whole genome shotgun (WGS) entry which is preliminary data.</text>
</comment>
<proteinExistence type="predicted"/>
<dbReference type="Proteomes" id="UP001250538">
    <property type="component" value="Unassembled WGS sequence"/>
</dbReference>
<evidence type="ECO:0000313" key="1">
    <source>
        <dbReference type="EMBL" id="MDT8979948.1"/>
    </source>
</evidence>
<evidence type="ECO:0000313" key="2">
    <source>
        <dbReference type="Proteomes" id="UP001250538"/>
    </source>
</evidence>
<keyword evidence="2" id="KW-1185">Reference proteome</keyword>
<dbReference type="RefSeq" id="WP_315747314.1">
    <property type="nucleotide sequence ID" value="NZ_JAVYAA010000010.1"/>
</dbReference>
<protein>
    <submittedName>
        <fullName evidence="1">Uncharacterized protein</fullName>
    </submittedName>
</protein>
<reference evidence="2" key="1">
    <citation type="submission" date="2023-09" db="EMBL/GenBank/DDBJ databases">
        <title>Paenibacillus sp. chi10 Genome sequencing and assembly.</title>
        <authorList>
            <person name="Kim I."/>
        </authorList>
    </citation>
    <scope>NUCLEOTIDE SEQUENCE [LARGE SCALE GENOMIC DNA]</scope>
    <source>
        <strain evidence="2">chi10</strain>
    </source>
</reference>
<dbReference type="AlphaFoldDB" id="A0AAJ2N513"/>